<evidence type="ECO:0000256" key="10">
    <source>
        <dbReference type="SAM" id="MobiDB-lite"/>
    </source>
</evidence>
<dbReference type="Gene3D" id="3.30.40.10">
    <property type="entry name" value="Zinc/RING finger domain, C3HC4 (zinc finger)"/>
    <property type="match status" value="2"/>
</dbReference>
<dbReference type="Gene3D" id="3.40.50.10190">
    <property type="entry name" value="BRCT domain"/>
    <property type="match status" value="2"/>
</dbReference>
<keyword evidence="8" id="KW-0539">Nucleus</keyword>
<feature type="region of interest" description="Disordered" evidence="10">
    <location>
        <begin position="152"/>
        <end position="179"/>
    </location>
</feature>
<evidence type="ECO:0000259" key="12">
    <source>
        <dbReference type="PROSITE" id="PS50172"/>
    </source>
</evidence>
<dbReference type="Pfam" id="PF00533">
    <property type="entry name" value="BRCT"/>
    <property type="match status" value="1"/>
</dbReference>
<dbReference type="AlphaFoldDB" id="A0A328DD80"/>
<dbReference type="GO" id="GO:0008270">
    <property type="term" value="F:zinc ion binding"/>
    <property type="evidence" value="ECO:0007669"/>
    <property type="project" value="UniProtKB-KW"/>
</dbReference>
<dbReference type="GO" id="GO:0004842">
    <property type="term" value="F:ubiquitin-protein transferase activity"/>
    <property type="evidence" value="ECO:0007669"/>
    <property type="project" value="TreeGrafter"/>
</dbReference>
<dbReference type="GO" id="GO:0000724">
    <property type="term" value="P:double-strand break repair via homologous recombination"/>
    <property type="evidence" value="ECO:0007669"/>
    <property type="project" value="TreeGrafter"/>
</dbReference>
<evidence type="ECO:0000259" key="13">
    <source>
        <dbReference type="PROSITE" id="PS51805"/>
    </source>
</evidence>
<dbReference type="InterPro" id="IPR001357">
    <property type="entry name" value="BRCT_dom"/>
</dbReference>
<evidence type="ECO:0000256" key="7">
    <source>
        <dbReference type="ARBA" id="ARBA00023204"/>
    </source>
</evidence>
<dbReference type="SMART" id="SM00249">
    <property type="entry name" value="PHD"/>
    <property type="match status" value="1"/>
</dbReference>
<feature type="domain" description="PHD-type" evidence="13">
    <location>
        <begin position="252"/>
        <end position="369"/>
    </location>
</feature>
<accession>A0A328DD80</accession>
<dbReference type="GO" id="GO:0005634">
    <property type="term" value="C:nucleus"/>
    <property type="evidence" value="ECO:0007669"/>
    <property type="project" value="UniProtKB-SubCell"/>
</dbReference>
<evidence type="ECO:0000256" key="6">
    <source>
        <dbReference type="ARBA" id="ARBA00022833"/>
    </source>
</evidence>
<dbReference type="InterPro" id="IPR001965">
    <property type="entry name" value="Znf_PHD"/>
</dbReference>
<dbReference type="InterPro" id="IPR034732">
    <property type="entry name" value="EPHD"/>
</dbReference>
<comment type="subcellular location">
    <subcellularLocation>
        <location evidence="1">Nucleus</location>
    </subcellularLocation>
</comment>
<keyword evidence="15" id="KW-1185">Reference proteome</keyword>
<dbReference type="InterPro" id="IPR017907">
    <property type="entry name" value="Znf_RING_CS"/>
</dbReference>
<dbReference type="InterPro" id="IPR027370">
    <property type="entry name" value="Znf-RING_euk"/>
</dbReference>
<dbReference type="InterPro" id="IPR001841">
    <property type="entry name" value="Znf_RING"/>
</dbReference>
<dbReference type="CDD" id="cd17734">
    <property type="entry name" value="BRCT_Bard1_rpt1"/>
    <property type="match status" value="1"/>
</dbReference>
<dbReference type="InterPro" id="IPR013083">
    <property type="entry name" value="Znf_RING/FYVE/PHD"/>
</dbReference>
<dbReference type="Proteomes" id="UP000249390">
    <property type="component" value="Unassembled WGS sequence"/>
</dbReference>
<dbReference type="GO" id="GO:0045944">
    <property type="term" value="P:positive regulation of transcription by RNA polymerase II"/>
    <property type="evidence" value="ECO:0007669"/>
    <property type="project" value="TreeGrafter"/>
</dbReference>
<keyword evidence="6" id="KW-0862">Zinc</keyword>
<gene>
    <name evidence="14" type="ORF">DM860_011984</name>
</gene>
<dbReference type="PROSITE" id="PS50172">
    <property type="entry name" value="BRCT"/>
    <property type="match status" value="2"/>
</dbReference>
<evidence type="ECO:0000256" key="5">
    <source>
        <dbReference type="ARBA" id="ARBA00022771"/>
    </source>
</evidence>
<proteinExistence type="predicted"/>
<dbReference type="PROSITE" id="PS00518">
    <property type="entry name" value="ZF_RING_1"/>
    <property type="match status" value="1"/>
</dbReference>
<feature type="region of interest" description="Disordered" evidence="10">
    <location>
        <begin position="372"/>
        <end position="403"/>
    </location>
</feature>
<dbReference type="PROSITE" id="PS50089">
    <property type="entry name" value="ZF_RING_2"/>
    <property type="match status" value="1"/>
</dbReference>
<keyword evidence="3" id="KW-0677">Repeat</keyword>
<comment type="caution">
    <text evidence="14">The sequence shown here is derived from an EMBL/GenBank/DDBJ whole genome shotgun (WGS) entry which is preliminary data.</text>
</comment>
<evidence type="ECO:0000256" key="9">
    <source>
        <dbReference type="PROSITE-ProRule" id="PRU00175"/>
    </source>
</evidence>
<sequence>MADSQSVARFLNPCALHLQKLGLELKCPICLKLLDKPILLPCNHIFCNSCVPECTQYESECLVCNHQFINQDIRPAPYIENIVSIYRSMDSALSAVSPSLSAIGRSFQQSPMSVSSAQGQSPSRICNVKSDTREKCEMRPCSVVKKVDGRPSALEDVNRLPQHSPASYITSDENKEADANTCQKEYQNLGFRKTTANMSSMDAQHVNTSETKCRSREEEDDDDDDDDESLERDNKRHKKSNSQSDVVSDPSLPVCAFCKSSNATDASGPVVFYTHGKEAVESLPDSIPVHRRCIDWAPQIYYEGDIIKNFKSELTRSAKLKCNECGQKGAALGCYMKSCAKTYHPPCAFESEECRWDMDNFLMLCPSHTSARFPTEKPKSRKSSTVGSHKKSKLSTKQSNFWSTSPDGQKEWVLCGSALSPEDKCTLVEFGKMCGATVSKLWTSNVTHVIAAVDSEGACARTLKVLMAILGGKWIISMDWVRACLEANCHVNEEPYEINLDNHGCRDGPKNGRLRASTNAPKLFESLRFYPCGDFVGPFLKDLLELVKVAGGTVVERKEDLIDAKGHNCLIVYNCDPLRVSMPDAERSIVPKRLEEAEDLAKQSGSLVIKHTWILESIAACNLVPFV</sequence>
<keyword evidence="4" id="KW-0227">DNA damage</keyword>
<dbReference type="InterPro" id="IPR036420">
    <property type="entry name" value="BRCT_dom_sf"/>
</dbReference>
<dbReference type="SUPFAM" id="SSF52113">
    <property type="entry name" value="BRCT domain"/>
    <property type="match status" value="2"/>
</dbReference>
<feature type="domain" description="RING-type" evidence="11">
    <location>
        <begin position="27"/>
        <end position="65"/>
    </location>
</feature>
<name>A0A328DD80_9ASTE</name>
<dbReference type="SMART" id="SM00292">
    <property type="entry name" value="BRCT"/>
    <property type="match status" value="2"/>
</dbReference>
<reference evidence="14 15" key="1">
    <citation type="submission" date="2018-06" db="EMBL/GenBank/DDBJ databases">
        <title>The Genome of Cuscuta australis (Dodder) Provides Insight into the Evolution of Plant Parasitism.</title>
        <authorList>
            <person name="Liu H."/>
        </authorList>
    </citation>
    <scope>NUCLEOTIDE SEQUENCE [LARGE SCALE GENOMIC DNA]</scope>
    <source>
        <strain evidence="15">cv. Yunnan</strain>
        <tissue evidence="14">Vines</tissue>
    </source>
</reference>
<dbReference type="Pfam" id="PF13445">
    <property type="entry name" value="zf-RING_UBOX"/>
    <property type="match status" value="1"/>
</dbReference>
<evidence type="ECO:0000256" key="2">
    <source>
        <dbReference type="ARBA" id="ARBA00022723"/>
    </source>
</evidence>
<evidence type="ECO:0000313" key="15">
    <source>
        <dbReference type="Proteomes" id="UP000249390"/>
    </source>
</evidence>
<keyword evidence="2" id="KW-0479">Metal-binding</keyword>
<organism evidence="14 15">
    <name type="scientific">Cuscuta australis</name>
    <dbReference type="NCBI Taxonomy" id="267555"/>
    <lineage>
        <taxon>Eukaryota</taxon>
        <taxon>Viridiplantae</taxon>
        <taxon>Streptophyta</taxon>
        <taxon>Embryophyta</taxon>
        <taxon>Tracheophyta</taxon>
        <taxon>Spermatophyta</taxon>
        <taxon>Magnoliopsida</taxon>
        <taxon>eudicotyledons</taxon>
        <taxon>Gunneridae</taxon>
        <taxon>Pentapetalae</taxon>
        <taxon>asterids</taxon>
        <taxon>lamiids</taxon>
        <taxon>Solanales</taxon>
        <taxon>Convolvulaceae</taxon>
        <taxon>Cuscuteae</taxon>
        <taxon>Cuscuta</taxon>
        <taxon>Cuscuta subgen. Grammica</taxon>
        <taxon>Cuscuta sect. Cleistogrammica</taxon>
    </lineage>
</organism>
<evidence type="ECO:0000256" key="3">
    <source>
        <dbReference type="ARBA" id="ARBA00022737"/>
    </source>
</evidence>
<dbReference type="SUPFAM" id="SSF57850">
    <property type="entry name" value="RING/U-box"/>
    <property type="match status" value="1"/>
</dbReference>
<keyword evidence="7" id="KW-0234">DNA repair</keyword>
<dbReference type="PANTHER" id="PTHR13763:SF9">
    <property type="entry name" value="BRCA1-ASSOCIATED RING DOMAIN PROTEIN 1"/>
    <property type="match status" value="1"/>
</dbReference>
<evidence type="ECO:0008006" key="16">
    <source>
        <dbReference type="Google" id="ProtNLM"/>
    </source>
</evidence>
<evidence type="ECO:0000256" key="4">
    <source>
        <dbReference type="ARBA" id="ARBA00022763"/>
    </source>
</evidence>
<feature type="domain" description="BRCT" evidence="12">
    <location>
        <begin position="519"/>
        <end position="627"/>
    </location>
</feature>
<dbReference type="PANTHER" id="PTHR13763">
    <property type="entry name" value="BREAST CANCER TYPE 1 SUSCEPTIBILITY PROTEIN BRCA1"/>
    <property type="match status" value="1"/>
</dbReference>
<feature type="region of interest" description="Disordered" evidence="10">
    <location>
        <begin position="196"/>
        <end position="248"/>
    </location>
</feature>
<dbReference type="SMART" id="SM00184">
    <property type="entry name" value="RING"/>
    <property type="match status" value="1"/>
</dbReference>
<protein>
    <recommendedName>
        <fullName evidence="16">RING-type E3 ubiquitin transferase BRCA1</fullName>
    </recommendedName>
</protein>
<dbReference type="FunFam" id="3.40.50.10190:FF:000006">
    <property type="entry name" value="Breast cancer type 1 susceptibility protein homolog"/>
    <property type="match status" value="1"/>
</dbReference>
<feature type="compositionally biased region" description="Acidic residues" evidence="10">
    <location>
        <begin position="218"/>
        <end position="230"/>
    </location>
</feature>
<dbReference type="PROSITE" id="PS51805">
    <property type="entry name" value="EPHD"/>
    <property type="match status" value="1"/>
</dbReference>
<keyword evidence="5 9" id="KW-0863">Zinc-finger</keyword>
<evidence type="ECO:0000313" key="14">
    <source>
        <dbReference type="EMBL" id="RAL42201.1"/>
    </source>
</evidence>
<dbReference type="Pfam" id="PF13771">
    <property type="entry name" value="zf-HC5HC2H"/>
    <property type="match status" value="1"/>
</dbReference>
<feature type="compositionally biased region" description="Polar residues" evidence="10">
    <location>
        <begin position="196"/>
        <end position="210"/>
    </location>
</feature>
<evidence type="ECO:0000256" key="8">
    <source>
        <dbReference type="ARBA" id="ARBA00023242"/>
    </source>
</evidence>
<evidence type="ECO:0000256" key="1">
    <source>
        <dbReference type="ARBA" id="ARBA00004123"/>
    </source>
</evidence>
<dbReference type="EMBL" id="NQVE01000175">
    <property type="protein sequence ID" value="RAL42201.1"/>
    <property type="molecule type" value="Genomic_DNA"/>
</dbReference>
<dbReference type="InterPro" id="IPR031099">
    <property type="entry name" value="BRCA1-associated"/>
</dbReference>
<evidence type="ECO:0000259" key="11">
    <source>
        <dbReference type="PROSITE" id="PS50089"/>
    </source>
</evidence>
<feature type="domain" description="BRCT" evidence="12">
    <location>
        <begin position="413"/>
        <end position="498"/>
    </location>
</feature>